<dbReference type="OrthoDB" id="9800607at2"/>
<evidence type="ECO:0000256" key="6">
    <source>
        <dbReference type="ARBA" id="ARBA00022982"/>
    </source>
</evidence>
<dbReference type="EMBL" id="AFHG01000057">
    <property type="protein sequence ID" value="EGK70397.1"/>
    <property type="molecule type" value="Genomic_DNA"/>
</dbReference>
<protein>
    <recommendedName>
        <fullName evidence="8">Rubredoxin</fullName>
    </recommendedName>
</protein>
<feature type="binding site" evidence="9">
    <location>
        <position position="14"/>
    </location>
    <ligand>
        <name>Fe cation</name>
        <dbReference type="ChEBI" id="CHEBI:24875"/>
    </ligand>
</feature>
<feature type="domain" description="Rubredoxin-like" evidence="10">
    <location>
        <begin position="9"/>
        <end position="60"/>
    </location>
</feature>
<evidence type="ECO:0000256" key="9">
    <source>
        <dbReference type="PIRSR" id="PIRSR000071-1"/>
    </source>
</evidence>
<dbReference type="PROSITE" id="PS50903">
    <property type="entry name" value="RUBREDOXIN_LIKE"/>
    <property type="match status" value="1"/>
</dbReference>
<evidence type="ECO:0000256" key="5">
    <source>
        <dbReference type="ARBA" id="ARBA00022723"/>
    </source>
</evidence>
<accession>F5RGK9</accession>
<keyword evidence="7 8" id="KW-0408">Iron</keyword>
<dbReference type="GO" id="GO:0005506">
    <property type="term" value="F:iron ion binding"/>
    <property type="evidence" value="ECO:0007669"/>
    <property type="project" value="InterPro"/>
</dbReference>
<name>F5RGK9_METUF</name>
<dbReference type="InterPro" id="IPR018527">
    <property type="entry name" value="Rubredoxin_Fe_BS"/>
</dbReference>
<proteinExistence type="inferred from homology"/>
<evidence type="ECO:0000256" key="2">
    <source>
        <dbReference type="ARBA" id="ARBA00004933"/>
    </source>
</evidence>
<comment type="pathway">
    <text evidence="2">Hydrocarbon metabolism; alkane degradation.</text>
</comment>
<dbReference type="PRINTS" id="PR00163">
    <property type="entry name" value="RUBREDOXIN"/>
</dbReference>
<evidence type="ECO:0000256" key="1">
    <source>
        <dbReference type="ARBA" id="ARBA00002792"/>
    </source>
</evidence>
<dbReference type="InterPro" id="IPR024922">
    <property type="entry name" value="Rubredoxin"/>
</dbReference>
<feature type="binding site" evidence="9">
    <location>
        <position position="50"/>
    </location>
    <ligand>
        <name>Fe cation</name>
        <dbReference type="ChEBI" id="CHEBI:24875"/>
    </ligand>
</feature>
<dbReference type="FunFam" id="2.20.28.10:FF:000001">
    <property type="entry name" value="Rubredoxin"/>
    <property type="match status" value="1"/>
</dbReference>
<dbReference type="eggNOG" id="COG1773">
    <property type="taxonomic scope" value="Bacteria"/>
</dbReference>
<evidence type="ECO:0000256" key="8">
    <source>
        <dbReference type="PIRNR" id="PIRNR000071"/>
    </source>
</evidence>
<dbReference type="SUPFAM" id="SSF57802">
    <property type="entry name" value="Rubredoxin-like"/>
    <property type="match status" value="1"/>
</dbReference>
<dbReference type="InterPro" id="IPR050526">
    <property type="entry name" value="Rubredoxin_ET"/>
</dbReference>
<dbReference type="GO" id="GO:0043448">
    <property type="term" value="P:alkane catabolic process"/>
    <property type="evidence" value="ECO:0007669"/>
    <property type="project" value="TreeGrafter"/>
</dbReference>
<evidence type="ECO:0000256" key="3">
    <source>
        <dbReference type="ARBA" id="ARBA00005337"/>
    </source>
</evidence>
<keyword evidence="6 8" id="KW-0249">Electron transport</keyword>
<comment type="function">
    <text evidence="1">Involved in the hydrocarbon hydroxylating system, which transfers electrons from NADH to rubredoxin reductase and then through rubredoxin to alkane 1 monooxygenase.</text>
</comment>
<evidence type="ECO:0000256" key="4">
    <source>
        <dbReference type="ARBA" id="ARBA00022448"/>
    </source>
</evidence>
<dbReference type="Proteomes" id="UP000005019">
    <property type="component" value="Unassembled WGS sequence"/>
</dbReference>
<dbReference type="GO" id="GO:0009055">
    <property type="term" value="F:electron transfer activity"/>
    <property type="evidence" value="ECO:0007669"/>
    <property type="project" value="InterPro"/>
</dbReference>
<evidence type="ECO:0000313" key="11">
    <source>
        <dbReference type="EMBL" id="EGK70397.1"/>
    </source>
</evidence>
<dbReference type="Gene3D" id="2.20.28.10">
    <property type="match status" value="1"/>
</dbReference>
<evidence type="ECO:0000259" key="10">
    <source>
        <dbReference type="PROSITE" id="PS50903"/>
    </source>
</evidence>
<reference evidence="11 12" key="1">
    <citation type="journal article" date="2011" name="J. Bacteriol.">
        <title>Genome sequence of Methyloversatilis universalis FAM5T, a methylotrophic representative of the order Rhodocyclales.</title>
        <authorList>
            <person name="Kittichotirat W."/>
            <person name="Good N.M."/>
            <person name="Hall R."/>
            <person name="Bringel F."/>
            <person name="Lajus A."/>
            <person name="Medigue C."/>
            <person name="Smalley N.E."/>
            <person name="Beck D."/>
            <person name="Bumgarner R."/>
            <person name="Vuilleumier S."/>
            <person name="Kalyuzhnaya M.G."/>
        </authorList>
    </citation>
    <scope>NUCLEOTIDE SEQUENCE [LARGE SCALE GENOMIC DNA]</scope>
    <source>
        <strain evidence="12">ATCC BAA-1314 / JCM 13912 / FAM5</strain>
    </source>
</reference>
<evidence type="ECO:0000256" key="7">
    <source>
        <dbReference type="ARBA" id="ARBA00023004"/>
    </source>
</evidence>
<keyword evidence="4 8" id="KW-0813">Transport</keyword>
<dbReference type="InterPro" id="IPR024935">
    <property type="entry name" value="Rubredoxin_dom"/>
</dbReference>
<keyword evidence="12" id="KW-1185">Reference proteome</keyword>
<keyword evidence="5 8" id="KW-0479">Metal-binding</keyword>
<feature type="binding site" evidence="9">
    <location>
        <position position="47"/>
    </location>
    <ligand>
        <name>Fe cation</name>
        <dbReference type="ChEBI" id="CHEBI:24875"/>
    </ligand>
</feature>
<dbReference type="Pfam" id="PF00301">
    <property type="entry name" value="Rubredoxin"/>
    <property type="match status" value="1"/>
</dbReference>
<dbReference type="PIRSF" id="PIRSF000071">
    <property type="entry name" value="Rubredoxin"/>
    <property type="match status" value="1"/>
</dbReference>
<dbReference type="STRING" id="1000565.METUNv1_03302"/>
<dbReference type="AlphaFoldDB" id="F5RGK9"/>
<dbReference type="PROSITE" id="PS00202">
    <property type="entry name" value="RUBREDOXIN"/>
    <property type="match status" value="1"/>
</dbReference>
<comment type="caution">
    <text evidence="11">The sequence shown here is derived from an EMBL/GenBank/DDBJ whole genome shotgun (WGS) entry which is preliminary data.</text>
</comment>
<comment type="cofactor">
    <cofactor evidence="8 9">
        <name>Fe(3+)</name>
        <dbReference type="ChEBI" id="CHEBI:29034"/>
    </cofactor>
    <text evidence="8 9">Binds 1 Fe(3+) ion per subunit.</text>
</comment>
<comment type="similarity">
    <text evidence="3 8">Belongs to the rubredoxin family.</text>
</comment>
<gene>
    <name evidence="11" type="ORF">METUNv1_03302</name>
</gene>
<dbReference type="PANTHER" id="PTHR47627:SF1">
    <property type="entry name" value="RUBREDOXIN-1-RELATED"/>
    <property type="match status" value="1"/>
</dbReference>
<dbReference type="InterPro" id="IPR024934">
    <property type="entry name" value="Rubredoxin-like_dom"/>
</dbReference>
<dbReference type="RefSeq" id="WP_008063615.1">
    <property type="nucleotide sequence ID" value="NZ_AFHG01000057.1"/>
</dbReference>
<sequence>MSSSVTAEFQTYMCLICGFIYDEAAGLPEEGIAPGTRWEDVPPNWTCPECAARKDDFEMVQI</sequence>
<feature type="binding site" evidence="9">
    <location>
        <position position="17"/>
    </location>
    <ligand>
        <name>Fe cation</name>
        <dbReference type="ChEBI" id="CHEBI:24875"/>
    </ligand>
</feature>
<dbReference type="PANTHER" id="PTHR47627">
    <property type="entry name" value="RUBREDOXIN"/>
    <property type="match status" value="1"/>
</dbReference>
<organism evidence="11 12">
    <name type="scientific">Methyloversatilis universalis (strain ATCC BAA-1314 / DSM 25237 / JCM 13912 / CCUG 52030 / FAM5)</name>
    <dbReference type="NCBI Taxonomy" id="1000565"/>
    <lineage>
        <taxon>Bacteria</taxon>
        <taxon>Pseudomonadati</taxon>
        <taxon>Pseudomonadota</taxon>
        <taxon>Betaproteobacteria</taxon>
        <taxon>Nitrosomonadales</taxon>
        <taxon>Sterolibacteriaceae</taxon>
        <taxon>Methyloversatilis</taxon>
    </lineage>
</organism>
<dbReference type="CDD" id="cd00730">
    <property type="entry name" value="rubredoxin"/>
    <property type="match status" value="1"/>
</dbReference>
<evidence type="ECO:0000313" key="12">
    <source>
        <dbReference type="Proteomes" id="UP000005019"/>
    </source>
</evidence>